<feature type="compositionally biased region" description="Low complexity" evidence="1">
    <location>
        <begin position="226"/>
        <end position="251"/>
    </location>
</feature>
<sequence>MFSGMCLYREAHSTDLVFSPRHRRTFLTQTVRQISATAFELVKQWQEMELYHERLAESRQAFCNLFARAYPMSYFRLRSQNLESSTLTSAGGKPPTTFVADAVTSYTQSKRVCAYECGRRAEIGVCGAGAGSGGGRWRDGGGGEGRGGWRPAPAPPLSRDKAQVGARAPPAATPSGRAGTLTRPTRSRPPPAMLHSLNALAGKISPGGGLDSNANRASHPNRNHAKPAVPAAPAKPPNTTNGTPSGPTTVTDPWPRAVRSAPAPLRRVR</sequence>
<evidence type="ECO:0000256" key="1">
    <source>
        <dbReference type="SAM" id="MobiDB-lite"/>
    </source>
</evidence>
<evidence type="ECO:0000313" key="3">
    <source>
        <dbReference type="Proteomes" id="UP000299102"/>
    </source>
</evidence>
<name>A0A4C1Y3A7_EUMVA</name>
<protein>
    <submittedName>
        <fullName evidence="2">Uncharacterized protein</fullName>
    </submittedName>
</protein>
<gene>
    <name evidence="2" type="ORF">EVAR_88846_1</name>
</gene>
<dbReference type="EMBL" id="BGZK01001082">
    <property type="protein sequence ID" value="GBP70671.1"/>
    <property type="molecule type" value="Genomic_DNA"/>
</dbReference>
<evidence type="ECO:0000313" key="2">
    <source>
        <dbReference type="EMBL" id="GBP70671.1"/>
    </source>
</evidence>
<dbReference type="Proteomes" id="UP000299102">
    <property type="component" value="Unassembled WGS sequence"/>
</dbReference>
<organism evidence="2 3">
    <name type="scientific">Eumeta variegata</name>
    <name type="common">Bagworm moth</name>
    <name type="synonym">Eumeta japonica</name>
    <dbReference type="NCBI Taxonomy" id="151549"/>
    <lineage>
        <taxon>Eukaryota</taxon>
        <taxon>Metazoa</taxon>
        <taxon>Ecdysozoa</taxon>
        <taxon>Arthropoda</taxon>
        <taxon>Hexapoda</taxon>
        <taxon>Insecta</taxon>
        <taxon>Pterygota</taxon>
        <taxon>Neoptera</taxon>
        <taxon>Endopterygota</taxon>
        <taxon>Lepidoptera</taxon>
        <taxon>Glossata</taxon>
        <taxon>Ditrysia</taxon>
        <taxon>Tineoidea</taxon>
        <taxon>Psychidae</taxon>
        <taxon>Oiketicinae</taxon>
        <taxon>Eumeta</taxon>
    </lineage>
</organism>
<feature type="region of interest" description="Disordered" evidence="1">
    <location>
        <begin position="131"/>
        <end position="269"/>
    </location>
</feature>
<proteinExistence type="predicted"/>
<accession>A0A4C1Y3A7</accession>
<comment type="caution">
    <text evidence="2">The sequence shown here is derived from an EMBL/GenBank/DDBJ whole genome shotgun (WGS) entry which is preliminary data.</text>
</comment>
<dbReference type="OrthoDB" id="267048at2759"/>
<reference evidence="2 3" key="1">
    <citation type="journal article" date="2019" name="Commun. Biol.">
        <title>The bagworm genome reveals a unique fibroin gene that provides high tensile strength.</title>
        <authorList>
            <person name="Kono N."/>
            <person name="Nakamura H."/>
            <person name="Ohtoshi R."/>
            <person name="Tomita M."/>
            <person name="Numata K."/>
            <person name="Arakawa K."/>
        </authorList>
    </citation>
    <scope>NUCLEOTIDE SEQUENCE [LARGE SCALE GENOMIC DNA]</scope>
</reference>
<keyword evidence="3" id="KW-1185">Reference proteome</keyword>
<dbReference type="AlphaFoldDB" id="A0A4C1Y3A7"/>